<reference evidence="3 4" key="1">
    <citation type="submission" date="2008-04" db="EMBL/GenBank/DDBJ databases">
        <title>Draft genome sequence of Bacteroides coprocola (DSM 17136).</title>
        <authorList>
            <person name="Sudarsanam P."/>
            <person name="Ley R."/>
            <person name="Guruge J."/>
            <person name="Turnbaugh P.J."/>
            <person name="Mahowald M."/>
            <person name="Liep D."/>
            <person name="Gordon J."/>
        </authorList>
    </citation>
    <scope>NUCLEOTIDE SEQUENCE [LARGE SCALE GENOMIC DNA]</scope>
    <source>
        <strain evidence="3 4">DSM 17136</strain>
    </source>
</reference>
<dbReference type="EMBL" id="ABIY02000095">
    <property type="protein sequence ID" value="EDV00510.1"/>
    <property type="molecule type" value="Genomic_DNA"/>
</dbReference>
<feature type="signal peptide" evidence="2">
    <location>
        <begin position="1"/>
        <end position="23"/>
    </location>
</feature>
<dbReference type="HOGENOM" id="CLU_766527_0_0_10"/>
<dbReference type="eggNOG" id="COG3659">
    <property type="taxonomic scope" value="Bacteria"/>
</dbReference>
<evidence type="ECO:0008006" key="5">
    <source>
        <dbReference type="Google" id="ProtNLM"/>
    </source>
</evidence>
<evidence type="ECO:0000256" key="1">
    <source>
        <dbReference type="ARBA" id="ARBA00008769"/>
    </source>
</evidence>
<reference evidence="3 4" key="2">
    <citation type="submission" date="2008-04" db="EMBL/GenBank/DDBJ databases">
        <authorList>
            <person name="Fulton L."/>
            <person name="Clifton S."/>
            <person name="Fulton B."/>
            <person name="Xu J."/>
            <person name="Minx P."/>
            <person name="Pepin K.H."/>
            <person name="Johnson M."/>
            <person name="Thiruvilangam P."/>
            <person name="Bhonagiri V."/>
            <person name="Nash W.E."/>
            <person name="Mardis E.R."/>
            <person name="Wilson R.K."/>
        </authorList>
    </citation>
    <scope>NUCLEOTIDE SEQUENCE [LARGE SCALE GENOMIC DNA]</scope>
    <source>
        <strain evidence="3 4">DSM 17136</strain>
    </source>
</reference>
<evidence type="ECO:0000313" key="4">
    <source>
        <dbReference type="Proteomes" id="UP000003146"/>
    </source>
</evidence>
<keyword evidence="2" id="KW-0732">Signal</keyword>
<comment type="similarity">
    <text evidence="1">Belongs to the OprB family.</text>
</comment>
<dbReference type="Proteomes" id="UP000003146">
    <property type="component" value="Unassembled WGS sequence"/>
</dbReference>
<feature type="chain" id="PRO_5002788533" description="Carbohydrate-selective porin, OprB family" evidence="2">
    <location>
        <begin position="24"/>
        <end position="345"/>
    </location>
</feature>
<dbReference type="InterPro" id="IPR038673">
    <property type="entry name" value="OprB_sf"/>
</dbReference>
<comment type="caution">
    <text evidence="3">The sequence shown here is derived from an EMBL/GenBank/DDBJ whole genome shotgun (WGS) entry which is preliminary data.</text>
</comment>
<dbReference type="OrthoDB" id="996831at2"/>
<dbReference type="STRING" id="470145.BACCOP_02431"/>
<protein>
    <recommendedName>
        <fullName evidence="5">Carbohydrate-selective porin, OprB family</fullName>
    </recommendedName>
</protein>
<gene>
    <name evidence="3" type="ORF">BACCOP_02431</name>
</gene>
<evidence type="ECO:0000313" key="3">
    <source>
        <dbReference type="EMBL" id="EDV00510.1"/>
    </source>
</evidence>
<accession>B3JKK0</accession>
<proteinExistence type="inferred from homology"/>
<organism evidence="3 4">
    <name type="scientific">Phocaeicola coprocola DSM 17136</name>
    <dbReference type="NCBI Taxonomy" id="470145"/>
    <lineage>
        <taxon>Bacteria</taxon>
        <taxon>Pseudomonadati</taxon>
        <taxon>Bacteroidota</taxon>
        <taxon>Bacteroidia</taxon>
        <taxon>Bacteroidales</taxon>
        <taxon>Bacteroidaceae</taxon>
        <taxon>Phocaeicola</taxon>
    </lineage>
</organism>
<name>B3JKK0_9BACT</name>
<sequence length="345" mass="38536">MIVKRFVLCAAVVMVTFTNHYLAAQDFNLTYTTEFQTDFRKGAKWVNLLRTDFLQSLGNSVNIEVASISVARTSDKKLVDDLQVYSNIEEENLPLALAILGINWHVGASSLFVGIRNLNEDYFNSPCTSLFTNSSCGIFPTLSANYPIANYPVASVGMDYKLKLGNWHMETSIYNGTGYNMFVGKENVFRFCPKTDGILSITSLNYQNNDSGYYMGIALHSGMSAGDESGNGETEEKKKLNTVLWGYAEQKLSSGLYALFQYSINPTEKQGCRSYVGGGLVMRYKKIEGGVFADYADFTTEHEWASELTCKFLFGKSGYVQPAFHLIANTRECNWVGLIRLGYEI</sequence>
<dbReference type="Gene3D" id="2.40.160.180">
    <property type="entry name" value="Carbohydrate-selective porin OprB"/>
    <property type="match status" value="1"/>
</dbReference>
<dbReference type="RefSeq" id="WP_007565319.1">
    <property type="nucleotide sequence ID" value="NZ_DS981432.1"/>
</dbReference>
<dbReference type="AlphaFoldDB" id="B3JKK0"/>
<evidence type="ECO:0000256" key="2">
    <source>
        <dbReference type="SAM" id="SignalP"/>
    </source>
</evidence>